<dbReference type="Gene3D" id="2.80.10.50">
    <property type="match status" value="3"/>
</dbReference>
<organism evidence="2 3">
    <name type="scientific">Clostridium paridis</name>
    <dbReference type="NCBI Taxonomy" id="2803863"/>
    <lineage>
        <taxon>Bacteria</taxon>
        <taxon>Bacillati</taxon>
        <taxon>Bacillota</taxon>
        <taxon>Clostridia</taxon>
        <taxon>Eubacteriales</taxon>
        <taxon>Clostridiaceae</taxon>
        <taxon>Clostridium</taxon>
    </lineage>
</organism>
<dbReference type="PROSITE" id="PS50231">
    <property type="entry name" value="RICIN_B_LECTIN"/>
    <property type="match status" value="1"/>
</dbReference>
<dbReference type="InterPro" id="IPR023346">
    <property type="entry name" value="Lysozyme-like_dom_sf"/>
</dbReference>
<evidence type="ECO:0000313" key="2">
    <source>
        <dbReference type="EMBL" id="MBL4933491.1"/>
    </source>
</evidence>
<dbReference type="Pfam" id="PF01464">
    <property type="entry name" value="SLT"/>
    <property type="match status" value="1"/>
</dbReference>
<name>A0A937K4N9_9CLOT</name>
<dbReference type="InterPro" id="IPR008258">
    <property type="entry name" value="Transglycosylase_SLT_dom_1"/>
</dbReference>
<sequence>MLATSIIVAHPLKTSAAVVSGQTYKLINVGSGKALDVYAAGTANYTNVDIYTDNGTGAQQWRIAQNSDGTYKLINVNSNKALDVYAAGNADYTNVDIYDDNNTSAQKWNIIQNSDGSYKLINTNSWKALDVYSAGNADYTNVDIYTDNGTAAQKWNIVPVNGGSNPSVNKPSEVPSDIWTYAINADKKYTNDGDFALLLCAVIKKESYFGAGLGGSPSSGDGLMQVEPNTRNAYAAKFQAKYGYAYNHGSYQDQVYLGALILNENIVQFGSVYNGLLHYNGGPNWYPGATDSYGRVIEADKYANEVYGTYRSYGGKR</sequence>
<dbReference type="InterPro" id="IPR035992">
    <property type="entry name" value="Ricin_B-like_lectins"/>
</dbReference>
<dbReference type="Gene3D" id="1.10.530.10">
    <property type="match status" value="1"/>
</dbReference>
<dbReference type="EMBL" id="JAESWA010000025">
    <property type="protein sequence ID" value="MBL4933491.1"/>
    <property type="molecule type" value="Genomic_DNA"/>
</dbReference>
<reference evidence="2" key="1">
    <citation type="submission" date="2021-01" db="EMBL/GenBank/DDBJ databases">
        <title>Genome public.</title>
        <authorList>
            <person name="Liu C."/>
            <person name="Sun Q."/>
        </authorList>
    </citation>
    <scope>NUCLEOTIDE SEQUENCE</scope>
    <source>
        <strain evidence="2">YIM B02565</strain>
    </source>
</reference>
<keyword evidence="3" id="KW-1185">Reference proteome</keyword>
<dbReference type="InterPro" id="IPR000772">
    <property type="entry name" value="Ricin_B_lectin"/>
</dbReference>
<comment type="caution">
    <text evidence="2">The sequence shown here is derived from an EMBL/GenBank/DDBJ whole genome shotgun (WGS) entry which is preliminary data.</text>
</comment>
<evidence type="ECO:0000259" key="1">
    <source>
        <dbReference type="SMART" id="SM00458"/>
    </source>
</evidence>
<feature type="domain" description="Ricin B lectin" evidence="1">
    <location>
        <begin position="21"/>
        <end position="158"/>
    </location>
</feature>
<gene>
    <name evidence="2" type="ORF">JK634_16995</name>
</gene>
<dbReference type="Proteomes" id="UP000623681">
    <property type="component" value="Unassembled WGS sequence"/>
</dbReference>
<protein>
    <submittedName>
        <fullName evidence="2">RICIN domain-containing protein</fullName>
    </submittedName>
</protein>
<evidence type="ECO:0000313" key="3">
    <source>
        <dbReference type="Proteomes" id="UP000623681"/>
    </source>
</evidence>
<accession>A0A937K4N9</accession>
<dbReference type="SMART" id="SM00458">
    <property type="entry name" value="RICIN"/>
    <property type="match status" value="1"/>
</dbReference>
<dbReference type="SUPFAM" id="SSF50370">
    <property type="entry name" value="Ricin B-like lectins"/>
    <property type="match status" value="1"/>
</dbReference>
<dbReference type="AlphaFoldDB" id="A0A937K4N9"/>
<proteinExistence type="predicted"/>
<dbReference type="SUPFAM" id="SSF53955">
    <property type="entry name" value="Lysozyme-like"/>
    <property type="match status" value="1"/>
</dbReference>
<dbReference type="CDD" id="cd00161">
    <property type="entry name" value="beta-trefoil_Ricin-like"/>
    <property type="match status" value="1"/>
</dbReference>
<dbReference type="Pfam" id="PF14200">
    <property type="entry name" value="RicinB_lectin_2"/>
    <property type="match status" value="2"/>
</dbReference>